<evidence type="ECO:0000313" key="15">
    <source>
        <dbReference type="EMBL" id="ARU97797.1"/>
    </source>
</evidence>
<dbReference type="PIRSF" id="PIRSF000018">
    <property type="entry name" value="Mb_ADH_cyt_c"/>
    <property type="match status" value="1"/>
</dbReference>
<evidence type="ECO:0000256" key="5">
    <source>
        <dbReference type="ARBA" id="ARBA00022723"/>
    </source>
</evidence>
<dbReference type="Proteomes" id="UP000195729">
    <property type="component" value="Chromosome"/>
</dbReference>
<feature type="binding site" description="axial binding residue" evidence="12">
    <location>
        <position position="205"/>
    </location>
    <ligand>
        <name>heme c</name>
        <dbReference type="ChEBI" id="CHEBI:61717"/>
        <label>2</label>
    </ligand>
    <ligandPart>
        <name>Fe</name>
        <dbReference type="ChEBI" id="CHEBI:18248"/>
    </ligandPart>
</feature>
<keyword evidence="2" id="KW-0813">Transport</keyword>
<evidence type="ECO:0000313" key="16">
    <source>
        <dbReference type="Proteomes" id="UP000195729"/>
    </source>
</evidence>
<dbReference type="GO" id="GO:0005886">
    <property type="term" value="C:plasma membrane"/>
    <property type="evidence" value="ECO:0007669"/>
    <property type="project" value="UniProtKB-SubCell"/>
</dbReference>
<name>A0A1Y0L7U9_TATCI</name>
<keyword evidence="8" id="KW-0249">Electron transport</keyword>
<dbReference type="InterPro" id="IPR014353">
    <property type="entry name" value="Membr-bd_ADH_cyt_c"/>
</dbReference>
<keyword evidence="4 11" id="KW-0349">Heme</keyword>
<comment type="subcellular location">
    <subcellularLocation>
        <location evidence="1">Cell membrane</location>
    </subcellularLocation>
</comment>
<feature type="binding site" description="axial binding residue" evidence="12">
    <location>
        <position position="339"/>
    </location>
    <ligand>
        <name>heme c</name>
        <dbReference type="ChEBI" id="CHEBI:61717"/>
        <label>3</label>
    </ligand>
    <ligandPart>
        <name>Fe</name>
        <dbReference type="ChEBI" id="CHEBI:18248"/>
    </ligandPart>
</feature>
<protein>
    <submittedName>
        <fullName evidence="14">Alcohol dehydrogenase</fullName>
    </submittedName>
</protein>
<feature type="binding site" description="covalent" evidence="11">
    <location>
        <position position="335"/>
    </location>
    <ligand>
        <name>heme c</name>
        <dbReference type="ChEBI" id="CHEBI:61717"/>
        <label>3</label>
    </ligand>
</feature>
<proteinExistence type="predicted"/>
<dbReference type="PANTHER" id="PTHR35008:SF8">
    <property type="entry name" value="ALCOHOL DEHYDROGENASE CYTOCHROME C SUBUNIT"/>
    <property type="match status" value="1"/>
</dbReference>
<dbReference type="RefSeq" id="WP_087488120.1">
    <property type="nucleotide sequence ID" value="NZ_CP015579.1"/>
</dbReference>
<dbReference type="Proteomes" id="UP000195814">
    <property type="component" value="Chromosome"/>
</dbReference>
<dbReference type="AlphaFoldDB" id="A0A1Y0L7U9"/>
<evidence type="ECO:0000256" key="2">
    <source>
        <dbReference type="ARBA" id="ARBA00022448"/>
    </source>
</evidence>
<evidence type="ECO:0000256" key="1">
    <source>
        <dbReference type="ARBA" id="ARBA00004236"/>
    </source>
</evidence>
<dbReference type="PROSITE" id="PS51007">
    <property type="entry name" value="CYTC"/>
    <property type="match status" value="3"/>
</dbReference>
<dbReference type="PRINTS" id="PR00605">
    <property type="entry name" value="CYTCHROMECIC"/>
</dbReference>
<dbReference type="InterPro" id="IPR051459">
    <property type="entry name" value="Cytochrome_c-type_DH"/>
</dbReference>
<evidence type="ECO:0000256" key="8">
    <source>
        <dbReference type="ARBA" id="ARBA00022982"/>
    </source>
</evidence>
<evidence type="ECO:0000313" key="14">
    <source>
        <dbReference type="EMBL" id="ARU93759.1"/>
    </source>
</evidence>
<dbReference type="GO" id="GO:0016614">
    <property type="term" value="F:oxidoreductase activity, acting on CH-OH group of donors"/>
    <property type="evidence" value="ECO:0007669"/>
    <property type="project" value="InterPro"/>
</dbReference>
<keyword evidence="3" id="KW-1003">Cell membrane</keyword>
<dbReference type="KEGG" id="tci:A7K98_08205"/>
<evidence type="ECO:0000259" key="13">
    <source>
        <dbReference type="PROSITE" id="PS51007"/>
    </source>
</evidence>
<dbReference type="Gene3D" id="1.10.760.10">
    <property type="entry name" value="Cytochrome c-like domain"/>
    <property type="match status" value="3"/>
</dbReference>
<reference evidence="16 17" key="1">
    <citation type="submission" date="2016-05" db="EMBL/GenBank/DDBJ databases">
        <title>Complete genome sequence of two 2,5-diketo-D-glunonic acid producing strain Tatumella citrea.</title>
        <authorList>
            <person name="Duan C."/>
            <person name="Yang J."/>
            <person name="Yang S."/>
        </authorList>
    </citation>
    <scope>NUCLEOTIDE SEQUENCE [LARGE SCALE GENOMIC DNA]</scope>
    <source>
        <strain evidence="15 16">ATCC 39140</strain>
        <strain evidence="14 17">DSM 13699</strain>
    </source>
</reference>
<feature type="binding site" description="covalent" evidence="11">
    <location>
        <position position="201"/>
    </location>
    <ligand>
        <name>heme c</name>
        <dbReference type="ChEBI" id="CHEBI:61717"/>
        <label>2</label>
    </ligand>
</feature>
<dbReference type="EMBL" id="CP015581">
    <property type="protein sequence ID" value="ARU97797.1"/>
    <property type="molecule type" value="Genomic_DNA"/>
</dbReference>
<evidence type="ECO:0000256" key="4">
    <source>
        <dbReference type="ARBA" id="ARBA00022617"/>
    </source>
</evidence>
<feature type="binding site" description="axial binding residue" evidence="12">
    <location>
        <position position="52"/>
    </location>
    <ligand>
        <name>heme c</name>
        <dbReference type="ChEBI" id="CHEBI:61717"/>
        <label>1</label>
    </ligand>
    <ligandPart>
        <name>Fe</name>
        <dbReference type="ChEBI" id="CHEBI:18248"/>
    </ligandPart>
</feature>
<dbReference type="PANTHER" id="PTHR35008">
    <property type="entry name" value="BLL4482 PROTEIN-RELATED"/>
    <property type="match status" value="1"/>
</dbReference>
<keyword evidence="16" id="KW-1185">Reference proteome</keyword>
<feature type="binding site" description="covalent" evidence="11">
    <location>
        <position position="51"/>
    </location>
    <ligand>
        <name>heme c</name>
        <dbReference type="ChEBI" id="CHEBI:61717"/>
        <label>1</label>
    </ligand>
</feature>
<feature type="binding site" description="covalent" evidence="11">
    <location>
        <position position="338"/>
    </location>
    <ligand>
        <name>heme c</name>
        <dbReference type="ChEBI" id="CHEBI:61717"/>
        <label>3</label>
    </ligand>
</feature>
<evidence type="ECO:0000256" key="3">
    <source>
        <dbReference type="ARBA" id="ARBA00022475"/>
    </source>
</evidence>
<feature type="domain" description="Cytochrome c" evidence="13">
    <location>
        <begin position="322"/>
        <end position="412"/>
    </location>
</feature>
<organism evidence="14 17">
    <name type="scientific">Tatumella citrea</name>
    <name type="common">Pantoea citrea</name>
    <dbReference type="NCBI Taxonomy" id="53336"/>
    <lineage>
        <taxon>Bacteria</taxon>
        <taxon>Pseudomonadati</taxon>
        <taxon>Pseudomonadota</taxon>
        <taxon>Gammaproteobacteria</taxon>
        <taxon>Enterobacterales</taxon>
        <taxon>Erwiniaceae</taxon>
        <taxon>Tatumella</taxon>
    </lineage>
</organism>
<dbReference type="OrthoDB" id="9811281at2"/>
<evidence type="ECO:0000256" key="11">
    <source>
        <dbReference type="PIRSR" id="PIRSR000018-50"/>
    </source>
</evidence>
<dbReference type="Pfam" id="PF00034">
    <property type="entry name" value="Cytochrom_C"/>
    <property type="match status" value="2"/>
</dbReference>
<feature type="domain" description="Cytochrome c" evidence="13">
    <location>
        <begin position="186"/>
        <end position="294"/>
    </location>
</feature>
<evidence type="ECO:0000256" key="10">
    <source>
        <dbReference type="ARBA" id="ARBA00023136"/>
    </source>
</evidence>
<dbReference type="InterPro" id="IPR008168">
    <property type="entry name" value="Cyt_C_IC"/>
</dbReference>
<gene>
    <name evidence="14" type="ORF">A7K98_08205</name>
    <name evidence="15" type="ORF">A7K99_08205</name>
</gene>
<evidence type="ECO:0000313" key="17">
    <source>
        <dbReference type="Proteomes" id="UP000195814"/>
    </source>
</evidence>
<dbReference type="GO" id="GO:0005506">
    <property type="term" value="F:iron ion binding"/>
    <property type="evidence" value="ECO:0007669"/>
    <property type="project" value="InterPro"/>
</dbReference>
<dbReference type="InterPro" id="IPR009056">
    <property type="entry name" value="Cyt_c-like_dom"/>
</dbReference>
<keyword evidence="7" id="KW-0677">Repeat</keyword>
<dbReference type="GO" id="GO:0009055">
    <property type="term" value="F:electron transfer activity"/>
    <property type="evidence" value="ECO:0007669"/>
    <property type="project" value="InterPro"/>
</dbReference>
<evidence type="ECO:0000256" key="9">
    <source>
        <dbReference type="ARBA" id="ARBA00023004"/>
    </source>
</evidence>
<comment type="cofactor">
    <cofactor evidence="11">
        <name>heme c</name>
        <dbReference type="ChEBI" id="CHEBI:61717"/>
    </cofactor>
    <text evidence="11">Binds 3 heme c groups covalently per subunit.</text>
</comment>
<keyword evidence="9 12" id="KW-0408">Iron</keyword>
<feature type="binding site" description="covalent" evidence="11">
    <location>
        <position position="48"/>
    </location>
    <ligand>
        <name>heme c</name>
        <dbReference type="ChEBI" id="CHEBI:61717"/>
        <label>1</label>
    </ligand>
</feature>
<keyword evidence="6" id="KW-0732">Signal</keyword>
<dbReference type="InterPro" id="IPR036909">
    <property type="entry name" value="Cyt_c-like_dom_sf"/>
</dbReference>
<evidence type="ECO:0000256" key="12">
    <source>
        <dbReference type="PIRSR" id="PIRSR000018-51"/>
    </source>
</evidence>
<evidence type="ECO:0000256" key="7">
    <source>
        <dbReference type="ARBA" id="ARBA00022737"/>
    </source>
</evidence>
<keyword evidence="10" id="KW-0472">Membrane</keyword>
<dbReference type="EMBL" id="CP015579">
    <property type="protein sequence ID" value="ARU93759.1"/>
    <property type="molecule type" value="Genomic_DNA"/>
</dbReference>
<accession>A0A1Y0L7U9</accession>
<sequence>MKTIFVKLLPLAIMSVIGVIGLKQAYADSNDSADLIKQGAYLARAGDCTACHTEAGGKPFAGGLAIRSPMGVIYSTNITPDKNAGIGSYTEQQFAEAVRKGVRRDGSNLYPAMPYPDYSGITDKDIHALYVYFMHGVAPVSVKAPQTSLTFPFSLRWGMKFWNIAFASGNSYPPAPTTQSDSADAQALSRGRYLVDTLGHCSSCHTPRGIGMQEKALNDSDSRFLSSGMLNDWTVPSLRNPDGWSVNDIAEYLSTGRNDFASVGGEMTGVVQHSMQHMNQADLHAIALYLKSLPASTKQQHNVKPDLQNDTQKTVDTLTLGKNLNSGQMLYLNNCEACHLTDGGGAKKIFPRLNGASIVLADNPTGLISVMLKGAQTPSTANAPSVQFMPGFEQRLNDQQIAELASFVRSGWGNNAPPVSAADVAKVRASLNTSQK</sequence>
<evidence type="ECO:0000256" key="6">
    <source>
        <dbReference type="ARBA" id="ARBA00022729"/>
    </source>
</evidence>
<dbReference type="SUPFAM" id="SSF46626">
    <property type="entry name" value="Cytochrome c"/>
    <property type="match status" value="3"/>
</dbReference>
<dbReference type="GO" id="GO:0020037">
    <property type="term" value="F:heme binding"/>
    <property type="evidence" value="ECO:0007669"/>
    <property type="project" value="InterPro"/>
</dbReference>
<feature type="binding site" description="covalent" evidence="11">
    <location>
        <position position="204"/>
    </location>
    <ligand>
        <name>heme c</name>
        <dbReference type="ChEBI" id="CHEBI:61717"/>
        <label>2</label>
    </ligand>
</feature>
<feature type="domain" description="Cytochrome c" evidence="13">
    <location>
        <begin position="34"/>
        <end position="137"/>
    </location>
</feature>
<keyword evidence="5 12" id="KW-0479">Metal-binding</keyword>